<dbReference type="Proteomes" id="UP000321820">
    <property type="component" value="Chromosome"/>
</dbReference>
<keyword evidence="2" id="KW-1185">Reference proteome</keyword>
<evidence type="ECO:0000313" key="1">
    <source>
        <dbReference type="EMBL" id="QEE28864.1"/>
    </source>
</evidence>
<dbReference type="KEGG" id="talb:FTW19_13165"/>
<dbReference type="AlphaFoldDB" id="A0A5B9EB10"/>
<proteinExistence type="predicted"/>
<gene>
    <name evidence="1" type="ORF">FTW19_13165</name>
</gene>
<evidence type="ECO:0000313" key="2">
    <source>
        <dbReference type="Proteomes" id="UP000321820"/>
    </source>
</evidence>
<dbReference type="Gene3D" id="3.50.50.100">
    <property type="match status" value="1"/>
</dbReference>
<accession>A0A5B9EB10</accession>
<reference evidence="1 2" key="1">
    <citation type="submission" date="2019-08" db="EMBL/GenBank/DDBJ databases">
        <title>Complete genome sequence of Terriglobus albidus strain ORNL.</title>
        <authorList>
            <person name="Podar M."/>
        </authorList>
    </citation>
    <scope>NUCLEOTIDE SEQUENCE [LARGE SCALE GENOMIC DNA]</scope>
    <source>
        <strain evidence="1 2">ORNL</strain>
    </source>
</reference>
<dbReference type="OrthoDB" id="9781621at2"/>
<name>A0A5B9EB10_9BACT</name>
<evidence type="ECO:0008006" key="3">
    <source>
        <dbReference type="Google" id="ProtNLM"/>
    </source>
</evidence>
<dbReference type="EMBL" id="CP042806">
    <property type="protein sequence ID" value="QEE28864.1"/>
    <property type="molecule type" value="Genomic_DNA"/>
</dbReference>
<dbReference type="RefSeq" id="WP_147648062.1">
    <property type="nucleotide sequence ID" value="NZ_CP042806.1"/>
</dbReference>
<organism evidence="1 2">
    <name type="scientific">Terriglobus albidus</name>
    <dbReference type="NCBI Taxonomy" id="1592106"/>
    <lineage>
        <taxon>Bacteria</taxon>
        <taxon>Pseudomonadati</taxon>
        <taxon>Acidobacteriota</taxon>
        <taxon>Terriglobia</taxon>
        <taxon>Terriglobales</taxon>
        <taxon>Acidobacteriaceae</taxon>
        <taxon>Terriglobus</taxon>
    </lineage>
</organism>
<protein>
    <recommendedName>
        <fullName evidence="3">FAD/NAD(P)-binding domain-containing protein</fullName>
    </recommendedName>
</protein>
<sequence length="137" mass="15224">MASKVPLVVIVGSGFGRLAAAKALRPDLTVQDHPEIFVIRDTASLDQVAMQQGRYAAKSIFRRVTKKSQLPPFPYFNEGHLAAVRKNFAALQTERHDERFFGLARLGVDPRTVSGREQLEGERLLPVGLDIPQCKAR</sequence>